<accession>A0A937RQH2</accession>
<dbReference type="AlphaFoldDB" id="A0A937RQH2"/>
<feature type="region of interest" description="Disordered" evidence="1">
    <location>
        <begin position="1"/>
        <end position="21"/>
    </location>
</feature>
<evidence type="ECO:0000256" key="1">
    <source>
        <dbReference type="SAM" id="MobiDB-lite"/>
    </source>
</evidence>
<keyword evidence="3" id="KW-1185">Reference proteome</keyword>
<dbReference type="Proteomes" id="UP000604475">
    <property type="component" value="Unassembled WGS sequence"/>
</dbReference>
<comment type="caution">
    <text evidence="2">The sequence shown here is derived from an EMBL/GenBank/DDBJ whole genome shotgun (WGS) entry which is preliminary data.</text>
</comment>
<feature type="compositionally biased region" description="Polar residues" evidence="1">
    <location>
        <begin position="1"/>
        <end position="10"/>
    </location>
</feature>
<proteinExistence type="predicted"/>
<gene>
    <name evidence="2" type="ORF">I7412_23700</name>
</gene>
<dbReference type="EMBL" id="JAEACQ010000242">
    <property type="protein sequence ID" value="MBL7630116.1"/>
    <property type="molecule type" value="Genomic_DNA"/>
</dbReference>
<name>A0A937RQH2_9ACTN</name>
<dbReference type="RefSeq" id="WP_203007410.1">
    <property type="nucleotide sequence ID" value="NZ_JADWYU010000085.1"/>
</dbReference>
<sequence length="149" mass="15653">MNGETTQSGAGPTGELDPSYGVDPVRWRGVAAARLEAVQPGLAAGLGLLYHALAGLLFDPLAGDRRARTARTEITWAVAELEFAGVREAPPPTPSSGARAEPVGWEDVRQVLRAAVETLYPCVETEPEPMPAARAVIHTRMALTALGDG</sequence>
<evidence type="ECO:0000313" key="2">
    <source>
        <dbReference type="EMBL" id="MBL7630116.1"/>
    </source>
</evidence>
<protein>
    <submittedName>
        <fullName evidence="2">Uncharacterized protein</fullName>
    </submittedName>
</protein>
<reference evidence="2" key="1">
    <citation type="submission" date="2020-12" db="EMBL/GenBank/DDBJ databases">
        <title>Genomic characterization of non-nitrogen-fixing Frankia strains.</title>
        <authorList>
            <person name="Carlos-Shanley C."/>
            <person name="Guerra T."/>
            <person name="Hahn D."/>
        </authorList>
    </citation>
    <scope>NUCLEOTIDE SEQUENCE</scope>
    <source>
        <strain evidence="2">CN6</strain>
    </source>
</reference>
<evidence type="ECO:0000313" key="3">
    <source>
        <dbReference type="Proteomes" id="UP000604475"/>
    </source>
</evidence>
<organism evidence="2 3">
    <name type="scientific">Frankia nepalensis</name>
    <dbReference type="NCBI Taxonomy" id="1836974"/>
    <lineage>
        <taxon>Bacteria</taxon>
        <taxon>Bacillati</taxon>
        <taxon>Actinomycetota</taxon>
        <taxon>Actinomycetes</taxon>
        <taxon>Frankiales</taxon>
        <taxon>Frankiaceae</taxon>
        <taxon>Frankia</taxon>
    </lineage>
</organism>